<dbReference type="Pfam" id="PF00474">
    <property type="entry name" value="SSF"/>
    <property type="match status" value="1"/>
</dbReference>
<keyword evidence="15" id="KW-1185">Reference proteome</keyword>
<dbReference type="AlphaFoldDB" id="A0A5E4CWU4"/>
<evidence type="ECO:0000313" key="15">
    <source>
        <dbReference type="Proteomes" id="UP000335636"/>
    </source>
</evidence>
<evidence type="ECO:0000256" key="6">
    <source>
        <dbReference type="ARBA" id="ARBA00022692"/>
    </source>
</evidence>
<sequence length="110" mass="12055">MEFLGTRRYVANQGEFQWGMLVVTALRGYLGQVIVQRSLSARNLNHAKAGSILASYLKMLPMGLMIMPGMISRALFPGRKALVLSQGCRALGVLRLHPTEAIRRKGKGGT</sequence>
<keyword evidence="9" id="KW-0406">Ion transport</keyword>
<dbReference type="InterPro" id="IPR038377">
    <property type="entry name" value="Na/Glc_symporter_sf"/>
</dbReference>
<evidence type="ECO:0000256" key="3">
    <source>
        <dbReference type="ARBA" id="ARBA00022448"/>
    </source>
</evidence>
<keyword evidence="6" id="KW-0812">Transmembrane</keyword>
<dbReference type="GO" id="GO:0005412">
    <property type="term" value="F:D-glucose:sodium symporter activity"/>
    <property type="evidence" value="ECO:0007669"/>
    <property type="project" value="TreeGrafter"/>
</dbReference>
<comment type="subcellular location">
    <subcellularLocation>
        <location evidence="1">Apical cell membrane</location>
        <topology evidence="1">Multi-pass membrane protein</topology>
    </subcellularLocation>
</comment>
<keyword evidence="3" id="KW-0813">Transport</keyword>
<evidence type="ECO:0000256" key="8">
    <source>
        <dbReference type="ARBA" id="ARBA00023053"/>
    </source>
</evidence>
<keyword evidence="12" id="KW-0739">Sodium transport</keyword>
<reference evidence="14" key="1">
    <citation type="submission" date="2019-04" db="EMBL/GenBank/DDBJ databases">
        <authorList>
            <person name="Alioto T."/>
            <person name="Alioto T."/>
        </authorList>
    </citation>
    <scope>NUCLEOTIDE SEQUENCE [LARGE SCALE GENOMIC DNA]</scope>
</reference>
<dbReference type="PANTHER" id="PTHR11819:SF128">
    <property type="entry name" value="SODIUM_MANNOSE COTRANSPORTER SLC5A10"/>
    <property type="match status" value="1"/>
</dbReference>
<evidence type="ECO:0000313" key="14">
    <source>
        <dbReference type="EMBL" id="VTJ86324.1"/>
    </source>
</evidence>
<name>A0A5E4CWU4_MARMO</name>
<evidence type="ECO:0000256" key="7">
    <source>
        <dbReference type="ARBA" id="ARBA00022989"/>
    </source>
</evidence>
<evidence type="ECO:0000256" key="10">
    <source>
        <dbReference type="ARBA" id="ARBA00023136"/>
    </source>
</evidence>
<evidence type="ECO:0000256" key="12">
    <source>
        <dbReference type="ARBA" id="ARBA00023201"/>
    </source>
</evidence>
<accession>A0A5E4CWU4</accession>
<dbReference type="GO" id="GO:0016324">
    <property type="term" value="C:apical plasma membrane"/>
    <property type="evidence" value="ECO:0007669"/>
    <property type="project" value="UniProtKB-SubCell"/>
</dbReference>
<keyword evidence="10" id="KW-0472">Membrane</keyword>
<keyword evidence="11" id="KW-0325">Glycoprotein</keyword>
<organism evidence="14 15">
    <name type="scientific">Marmota monax</name>
    <name type="common">Woodchuck</name>
    <dbReference type="NCBI Taxonomy" id="9995"/>
    <lineage>
        <taxon>Eukaryota</taxon>
        <taxon>Metazoa</taxon>
        <taxon>Chordata</taxon>
        <taxon>Craniata</taxon>
        <taxon>Vertebrata</taxon>
        <taxon>Euteleostomi</taxon>
        <taxon>Mammalia</taxon>
        <taxon>Eutheria</taxon>
        <taxon>Euarchontoglires</taxon>
        <taxon>Glires</taxon>
        <taxon>Rodentia</taxon>
        <taxon>Sciuromorpha</taxon>
        <taxon>Sciuridae</taxon>
        <taxon>Xerinae</taxon>
        <taxon>Marmotini</taxon>
        <taxon>Marmota</taxon>
    </lineage>
</organism>
<evidence type="ECO:0000256" key="4">
    <source>
        <dbReference type="ARBA" id="ARBA00022475"/>
    </source>
</evidence>
<keyword evidence="5" id="KW-0762">Sugar transport</keyword>
<dbReference type="PANTHER" id="PTHR11819">
    <property type="entry name" value="SOLUTE CARRIER FAMILY 5"/>
    <property type="match status" value="1"/>
</dbReference>
<gene>
    <name evidence="14" type="ORF">MONAX_5E008167</name>
</gene>
<evidence type="ECO:0000256" key="11">
    <source>
        <dbReference type="ARBA" id="ARBA00023180"/>
    </source>
</evidence>
<evidence type="ECO:0000256" key="1">
    <source>
        <dbReference type="ARBA" id="ARBA00004424"/>
    </source>
</evidence>
<dbReference type="InterPro" id="IPR001734">
    <property type="entry name" value="Na/solute_symporter"/>
</dbReference>
<keyword evidence="4" id="KW-1003">Cell membrane</keyword>
<evidence type="ECO:0000256" key="9">
    <source>
        <dbReference type="ARBA" id="ARBA00023065"/>
    </source>
</evidence>
<dbReference type="Proteomes" id="UP000335636">
    <property type="component" value="Unassembled WGS sequence"/>
</dbReference>
<keyword evidence="7" id="KW-1133">Transmembrane helix</keyword>
<proteinExistence type="inferred from homology"/>
<protein>
    <submittedName>
        <fullName evidence="14">Uncharacterized protein</fullName>
    </submittedName>
</protein>
<evidence type="ECO:0000256" key="13">
    <source>
        <dbReference type="RuleBase" id="RU362091"/>
    </source>
</evidence>
<evidence type="ECO:0000256" key="2">
    <source>
        <dbReference type="ARBA" id="ARBA00006434"/>
    </source>
</evidence>
<keyword evidence="8" id="KW-0915">Sodium</keyword>
<dbReference type="EMBL" id="CABDUW010002324">
    <property type="protein sequence ID" value="VTJ86324.1"/>
    <property type="molecule type" value="Genomic_DNA"/>
</dbReference>
<evidence type="ECO:0000256" key="5">
    <source>
        <dbReference type="ARBA" id="ARBA00022597"/>
    </source>
</evidence>
<dbReference type="Gene3D" id="1.20.1730.10">
    <property type="entry name" value="Sodium/glucose cotransporter"/>
    <property type="match status" value="1"/>
</dbReference>
<comment type="similarity">
    <text evidence="2 13">Belongs to the sodium:solute symporter (SSF) (TC 2.A.21) family.</text>
</comment>
<comment type="caution">
    <text evidence="14">The sequence shown here is derived from an EMBL/GenBank/DDBJ whole genome shotgun (WGS) entry which is preliminary data.</text>
</comment>